<evidence type="ECO:0000313" key="6">
    <source>
        <dbReference type="Proteomes" id="UP000824071"/>
    </source>
</evidence>
<dbReference type="InterPro" id="IPR011004">
    <property type="entry name" value="Trimer_LpxA-like_sf"/>
</dbReference>
<feature type="binding site" evidence="3">
    <location>
        <position position="153"/>
    </location>
    <ligand>
        <name>acetyl-CoA</name>
        <dbReference type="ChEBI" id="CHEBI:57288"/>
    </ligand>
</feature>
<reference evidence="5" key="2">
    <citation type="journal article" date="2021" name="PeerJ">
        <title>Extensive microbial diversity within the chicken gut microbiome revealed by metagenomics and culture.</title>
        <authorList>
            <person name="Gilroy R."/>
            <person name="Ravi A."/>
            <person name="Getino M."/>
            <person name="Pursley I."/>
            <person name="Horton D.L."/>
            <person name="Alikhan N.F."/>
            <person name="Baker D."/>
            <person name="Gharbi K."/>
            <person name="Hall N."/>
            <person name="Watson M."/>
            <person name="Adriaenssens E.M."/>
            <person name="Foster-Nyarko E."/>
            <person name="Jarju S."/>
            <person name="Secka A."/>
            <person name="Antonio M."/>
            <person name="Oren A."/>
            <person name="Chaudhuri R.R."/>
            <person name="La Ragione R."/>
            <person name="Hildebrand F."/>
            <person name="Pallen M.J."/>
        </authorList>
    </citation>
    <scope>NUCLEOTIDE SEQUENCE</scope>
    <source>
        <strain evidence="5">ChiGjej1B1-19959</strain>
    </source>
</reference>
<keyword evidence="2" id="KW-0677">Repeat</keyword>
<dbReference type="Gene3D" id="3.40.50.20">
    <property type="match status" value="1"/>
</dbReference>
<reference evidence="5" key="1">
    <citation type="submission" date="2020-10" db="EMBL/GenBank/DDBJ databases">
        <authorList>
            <person name="Gilroy R."/>
        </authorList>
    </citation>
    <scope>NUCLEOTIDE SEQUENCE</scope>
    <source>
        <strain evidence="5">ChiGjej1B1-19959</strain>
    </source>
</reference>
<proteinExistence type="predicted"/>
<dbReference type="InterPro" id="IPR056729">
    <property type="entry name" value="GMPPB_C"/>
</dbReference>
<dbReference type="PROSITE" id="PS00101">
    <property type="entry name" value="HEXAPEP_TRANSFERASES"/>
    <property type="match status" value="1"/>
</dbReference>
<evidence type="ECO:0000259" key="4">
    <source>
        <dbReference type="Pfam" id="PF25087"/>
    </source>
</evidence>
<dbReference type="AlphaFoldDB" id="A0A9D1IFT6"/>
<dbReference type="PANTHER" id="PTHR43300:SF7">
    <property type="entry name" value="UDP-N-ACETYLBACILLOSAMINE N-ACETYLTRANSFERASE"/>
    <property type="match status" value="1"/>
</dbReference>
<sequence>MADGLLLLGGGGHCCAVLDSLLSDPNCPYGKIAVVDAPQKRGGELFPGVPFVGSDDDLPRLRAAGFAFAFVTVGSVGDPSARIRLTQTAERYGYAVPTIVDPTAVVGKNVRLGSGVYVGKRAVLNFGCTVGDGSILNTGCIVEHQCAVGSFCHIAPGAVLCGGVRVGDGAHIGAGSTVLQGVCIGAGALVGLGSAVVRDIPDCTVAYGNPCTPRRTSRAD</sequence>
<dbReference type="Pfam" id="PF25087">
    <property type="entry name" value="GMPPB_C"/>
    <property type="match status" value="1"/>
</dbReference>
<dbReference type="Gene3D" id="2.160.10.10">
    <property type="entry name" value="Hexapeptide repeat proteins"/>
    <property type="match status" value="1"/>
</dbReference>
<evidence type="ECO:0000256" key="3">
    <source>
        <dbReference type="PIRSR" id="PIRSR620019-2"/>
    </source>
</evidence>
<keyword evidence="1" id="KW-0808">Transferase</keyword>
<accession>A0A9D1IFT6</accession>
<dbReference type="NCBIfam" id="TIGR03570">
    <property type="entry name" value="NeuD_NnaD"/>
    <property type="match status" value="1"/>
</dbReference>
<name>A0A9D1IFT6_9FIRM</name>
<dbReference type="InterPro" id="IPR020019">
    <property type="entry name" value="AcTrfase_PglD-like"/>
</dbReference>
<dbReference type="CDD" id="cd03360">
    <property type="entry name" value="LbH_AT_putative"/>
    <property type="match status" value="1"/>
</dbReference>
<feature type="binding site" evidence="3">
    <location>
        <position position="77"/>
    </location>
    <ligand>
        <name>substrate</name>
    </ligand>
</feature>
<evidence type="ECO:0000313" key="5">
    <source>
        <dbReference type="EMBL" id="HIU35896.1"/>
    </source>
</evidence>
<dbReference type="EMBL" id="DVMW01000030">
    <property type="protein sequence ID" value="HIU35896.1"/>
    <property type="molecule type" value="Genomic_DNA"/>
</dbReference>
<comment type="caution">
    <text evidence="5">The sequence shown here is derived from an EMBL/GenBank/DDBJ whole genome shotgun (WGS) entry which is preliminary data.</text>
</comment>
<feature type="domain" description="Mannose-1-phosphate guanyltransferase C-terminal" evidence="4">
    <location>
        <begin position="99"/>
        <end position="172"/>
    </location>
</feature>
<organism evidence="5 6">
    <name type="scientific">Candidatus Fimenecus excrementigallinarum</name>
    <dbReference type="NCBI Taxonomy" id="2840816"/>
    <lineage>
        <taxon>Bacteria</taxon>
        <taxon>Bacillati</taxon>
        <taxon>Bacillota</taxon>
        <taxon>Clostridia</taxon>
        <taxon>Candidatus Fimenecus</taxon>
    </lineage>
</organism>
<gene>
    <name evidence="5" type="ORF">IAC53_04715</name>
</gene>
<dbReference type="InterPro" id="IPR050179">
    <property type="entry name" value="Trans_hexapeptide_repeat"/>
</dbReference>
<dbReference type="SUPFAM" id="SSF51161">
    <property type="entry name" value="Trimeric LpxA-like enzymes"/>
    <property type="match status" value="1"/>
</dbReference>
<evidence type="ECO:0000256" key="1">
    <source>
        <dbReference type="ARBA" id="ARBA00022679"/>
    </source>
</evidence>
<protein>
    <submittedName>
        <fullName evidence="5">Acetyltransferase</fullName>
    </submittedName>
</protein>
<evidence type="ECO:0000256" key="2">
    <source>
        <dbReference type="ARBA" id="ARBA00022737"/>
    </source>
</evidence>
<dbReference type="PANTHER" id="PTHR43300">
    <property type="entry name" value="ACETYLTRANSFERASE"/>
    <property type="match status" value="1"/>
</dbReference>
<dbReference type="GO" id="GO:0016740">
    <property type="term" value="F:transferase activity"/>
    <property type="evidence" value="ECO:0007669"/>
    <property type="project" value="UniProtKB-KW"/>
</dbReference>
<dbReference type="Proteomes" id="UP000824071">
    <property type="component" value="Unassembled WGS sequence"/>
</dbReference>
<dbReference type="InterPro" id="IPR018357">
    <property type="entry name" value="Hexapep_transf_CS"/>
</dbReference>